<keyword evidence="2" id="KW-1185">Reference proteome</keyword>
<name>A0A2G9I1H6_9LAMI</name>
<dbReference type="AlphaFoldDB" id="A0A2G9I1H6"/>
<gene>
    <name evidence="1" type="ORF">CDL12_03662</name>
</gene>
<evidence type="ECO:0000313" key="2">
    <source>
        <dbReference type="Proteomes" id="UP000231279"/>
    </source>
</evidence>
<accession>A0A2G9I1H6</accession>
<sequence>MFLPIDEGIFFEIPLDSNLNLSYWEWYYAKTEKLTVRKVPPDVWLFG</sequence>
<comment type="caution">
    <text evidence="1">The sequence shown here is derived from an EMBL/GenBank/DDBJ whole genome shotgun (WGS) entry which is preliminary data.</text>
</comment>
<reference evidence="2" key="1">
    <citation type="journal article" date="2018" name="Gigascience">
        <title>Genome assembly of the Pink Ipe (Handroanthus impetiginosus, Bignoniaceae), a highly valued, ecologically keystone Neotropical timber forest tree.</title>
        <authorList>
            <person name="Silva-Junior O.B."/>
            <person name="Grattapaglia D."/>
            <person name="Novaes E."/>
            <person name="Collevatti R.G."/>
        </authorList>
    </citation>
    <scope>NUCLEOTIDE SEQUENCE [LARGE SCALE GENOMIC DNA]</scope>
    <source>
        <strain evidence="2">cv. UFG-1</strain>
    </source>
</reference>
<protein>
    <submittedName>
        <fullName evidence="1">Uncharacterized protein</fullName>
    </submittedName>
</protein>
<evidence type="ECO:0000313" key="1">
    <source>
        <dbReference type="EMBL" id="PIN23612.1"/>
    </source>
</evidence>
<proteinExistence type="predicted"/>
<dbReference type="EMBL" id="NKXS01000544">
    <property type="protein sequence ID" value="PIN23612.1"/>
    <property type="molecule type" value="Genomic_DNA"/>
</dbReference>
<dbReference type="Proteomes" id="UP000231279">
    <property type="component" value="Unassembled WGS sequence"/>
</dbReference>
<organism evidence="1 2">
    <name type="scientific">Handroanthus impetiginosus</name>
    <dbReference type="NCBI Taxonomy" id="429701"/>
    <lineage>
        <taxon>Eukaryota</taxon>
        <taxon>Viridiplantae</taxon>
        <taxon>Streptophyta</taxon>
        <taxon>Embryophyta</taxon>
        <taxon>Tracheophyta</taxon>
        <taxon>Spermatophyta</taxon>
        <taxon>Magnoliopsida</taxon>
        <taxon>eudicotyledons</taxon>
        <taxon>Gunneridae</taxon>
        <taxon>Pentapetalae</taxon>
        <taxon>asterids</taxon>
        <taxon>lamiids</taxon>
        <taxon>Lamiales</taxon>
        <taxon>Bignoniaceae</taxon>
        <taxon>Crescentiina</taxon>
        <taxon>Tabebuia alliance</taxon>
        <taxon>Handroanthus</taxon>
    </lineage>
</organism>